<evidence type="ECO:0000259" key="5">
    <source>
        <dbReference type="PROSITE" id="PS50931"/>
    </source>
</evidence>
<dbReference type="AlphaFoldDB" id="A0A679GPW1"/>
<dbReference type="EMBL" id="AP022642">
    <property type="protein sequence ID" value="BCA29290.1"/>
    <property type="molecule type" value="Genomic_DNA"/>
</dbReference>
<gene>
    <name evidence="6" type="ORF">PtoMrB4_32670</name>
</gene>
<dbReference type="GO" id="GO:0006351">
    <property type="term" value="P:DNA-templated transcription"/>
    <property type="evidence" value="ECO:0007669"/>
    <property type="project" value="TreeGrafter"/>
</dbReference>
<dbReference type="SUPFAM" id="SSF46785">
    <property type="entry name" value="Winged helix' DNA-binding domain"/>
    <property type="match status" value="1"/>
</dbReference>
<dbReference type="PANTHER" id="PTHR30537">
    <property type="entry name" value="HTH-TYPE TRANSCRIPTIONAL REGULATOR"/>
    <property type="match status" value="1"/>
</dbReference>
<dbReference type="PANTHER" id="PTHR30537:SF66">
    <property type="entry name" value="IRON-REGULATED VIRULENCE REGULATORY PROTEIN IRGB"/>
    <property type="match status" value="1"/>
</dbReference>
<dbReference type="GO" id="GO:0003700">
    <property type="term" value="F:DNA-binding transcription factor activity"/>
    <property type="evidence" value="ECO:0007669"/>
    <property type="project" value="InterPro"/>
</dbReference>
<dbReference type="RefSeq" id="WP_172433931.1">
    <property type="nucleotide sequence ID" value="NZ_AP022642.1"/>
</dbReference>
<dbReference type="KEGG" id="poj:PtoMrB4_32670"/>
<dbReference type="PROSITE" id="PS50931">
    <property type="entry name" value="HTH_LYSR"/>
    <property type="match status" value="1"/>
</dbReference>
<keyword evidence="2" id="KW-0805">Transcription regulation</keyword>
<dbReference type="Pfam" id="PF00126">
    <property type="entry name" value="HTH_1"/>
    <property type="match status" value="1"/>
</dbReference>
<name>A0A679GPW1_9GAMM</name>
<evidence type="ECO:0000256" key="1">
    <source>
        <dbReference type="ARBA" id="ARBA00009437"/>
    </source>
</evidence>
<dbReference type="GeneID" id="57398486"/>
<keyword evidence="4" id="KW-0804">Transcription</keyword>
<evidence type="ECO:0000256" key="2">
    <source>
        <dbReference type="ARBA" id="ARBA00023015"/>
    </source>
</evidence>
<evidence type="ECO:0000313" key="6">
    <source>
        <dbReference type="EMBL" id="BCA29290.1"/>
    </source>
</evidence>
<dbReference type="InterPro" id="IPR036388">
    <property type="entry name" value="WH-like_DNA-bd_sf"/>
</dbReference>
<dbReference type="Gene3D" id="1.10.10.10">
    <property type="entry name" value="Winged helix-like DNA-binding domain superfamily/Winged helix DNA-binding domain"/>
    <property type="match status" value="1"/>
</dbReference>
<evidence type="ECO:0000313" key="7">
    <source>
        <dbReference type="Proteomes" id="UP000501237"/>
    </source>
</evidence>
<dbReference type="CDD" id="cd08422">
    <property type="entry name" value="PBP2_CrgA_like"/>
    <property type="match status" value="1"/>
</dbReference>
<dbReference type="InterPro" id="IPR036390">
    <property type="entry name" value="WH_DNA-bd_sf"/>
</dbReference>
<accession>A0A679GPW1</accession>
<dbReference type="Proteomes" id="UP000501237">
    <property type="component" value="Chromosome"/>
</dbReference>
<organism evidence="6 7">
    <name type="scientific">Metapseudomonas otitidis</name>
    <dbReference type="NCBI Taxonomy" id="319939"/>
    <lineage>
        <taxon>Bacteria</taxon>
        <taxon>Pseudomonadati</taxon>
        <taxon>Pseudomonadota</taxon>
        <taxon>Gammaproteobacteria</taxon>
        <taxon>Pseudomonadales</taxon>
        <taxon>Pseudomonadaceae</taxon>
        <taxon>Metapseudomonas</taxon>
    </lineage>
</organism>
<keyword evidence="3" id="KW-0238">DNA-binding</keyword>
<dbReference type="InterPro" id="IPR005119">
    <property type="entry name" value="LysR_subst-bd"/>
</dbReference>
<dbReference type="InterPro" id="IPR058163">
    <property type="entry name" value="LysR-type_TF_proteobact-type"/>
</dbReference>
<dbReference type="GO" id="GO:0043565">
    <property type="term" value="F:sequence-specific DNA binding"/>
    <property type="evidence" value="ECO:0007669"/>
    <property type="project" value="TreeGrafter"/>
</dbReference>
<proteinExistence type="inferred from homology"/>
<comment type="similarity">
    <text evidence="1">Belongs to the LysR transcriptional regulatory family.</text>
</comment>
<dbReference type="SUPFAM" id="SSF53850">
    <property type="entry name" value="Periplasmic binding protein-like II"/>
    <property type="match status" value="1"/>
</dbReference>
<evidence type="ECO:0000256" key="3">
    <source>
        <dbReference type="ARBA" id="ARBA00023125"/>
    </source>
</evidence>
<dbReference type="InterPro" id="IPR000847">
    <property type="entry name" value="LysR_HTH_N"/>
</dbReference>
<reference evidence="6 7" key="1">
    <citation type="journal article" date="2020" name="Microbiol. Resour. Announc.">
        <title>Complete genome sequence of Pseudomonas otitidis strain MrB4, isolated from Lake Biwa in Japan.</title>
        <authorList>
            <person name="Miyazaki K."/>
            <person name="Hase E."/>
            <person name="Maruya T."/>
        </authorList>
    </citation>
    <scope>NUCLEOTIDE SEQUENCE [LARGE SCALE GENOMIC DNA]</scope>
    <source>
        <strain evidence="6 7">MrB4</strain>
    </source>
</reference>
<dbReference type="Pfam" id="PF03466">
    <property type="entry name" value="LysR_substrate"/>
    <property type="match status" value="1"/>
</dbReference>
<dbReference type="Gene3D" id="3.40.190.290">
    <property type="match status" value="1"/>
</dbReference>
<evidence type="ECO:0000256" key="4">
    <source>
        <dbReference type="ARBA" id="ARBA00023163"/>
    </source>
</evidence>
<sequence length="318" mass="34912">MYPDALTEQLALFLDVLDAGSFSAASRRHPLTPSAVARRIDGLEKALGSTLFIRSTHAVRATPAGMAFAERAKRILAELRLARAEAVSLSSAPEGLIRIDAPAPFGRRHLAPAIAEFLVTYPGLDVQLRLIDSFVDMHGTHLGEVDLILRIGPLADTRLVATPLAPMVRILCASPEYLKRRGVPRSVRELEEHEGLDWDALAPPYAWRFELDGRLQIVRPKRMRMTANNAETLLFAAVAGLGVAHLPTWLISDYLVRGELVPLFCDDGLPPPEPSGIYALRLEGEASSRSRLLLEFLKDRFGPEPPWDQALRGGLGRG</sequence>
<protein>
    <submittedName>
        <fullName evidence="6">Transcriptional regulator</fullName>
    </submittedName>
</protein>
<feature type="domain" description="HTH lysR-type" evidence="5">
    <location>
        <begin position="9"/>
        <end position="62"/>
    </location>
</feature>